<comment type="caution">
    <text evidence="2">The sequence shown here is derived from an EMBL/GenBank/DDBJ whole genome shotgun (WGS) entry which is preliminary data.</text>
</comment>
<dbReference type="EMBL" id="BAABBX010000016">
    <property type="protein sequence ID" value="GAA4194302.1"/>
    <property type="molecule type" value="Genomic_DNA"/>
</dbReference>
<name>A0ABP8B006_9MICO</name>
<evidence type="ECO:0000256" key="1">
    <source>
        <dbReference type="SAM" id="Phobius"/>
    </source>
</evidence>
<proteinExistence type="predicted"/>
<evidence type="ECO:0000313" key="2">
    <source>
        <dbReference type="EMBL" id="GAA4194302.1"/>
    </source>
</evidence>
<accession>A0ABP8B006</accession>
<feature type="transmembrane region" description="Helical" evidence="1">
    <location>
        <begin position="108"/>
        <end position="126"/>
    </location>
</feature>
<organism evidence="2 3">
    <name type="scientific">Gryllotalpicola kribbensis</name>
    <dbReference type="NCBI Taxonomy" id="993084"/>
    <lineage>
        <taxon>Bacteria</taxon>
        <taxon>Bacillati</taxon>
        <taxon>Actinomycetota</taxon>
        <taxon>Actinomycetes</taxon>
        <taxon>Micrococcales</taxon>
        <taxon>Microbacteriaceae</taxon>
        <taxon>Gryllotalpicola</taxon>
    </lineage>
</organism>
<feature type="transmembrane region" description="Helical" evidence="1">
    <location>
        <begin position="132"/>
        <end position="153"/>
    </location>
</feature>
<dbReference type="Proteomes" id="UP001500213">
    <property type="component" value="Unassembled WGS sequence"/>
</dbReference>
<keyword evidence="3" id="KW-1185">Reference proteome</keyword>
<gene>
    <name evidence="2" type="ORF">GCM10022288_29580</name>
</gene>
<sequence length="178" mass="19730">MNALLARLEPTFRFLDRVAGGRHAEVVAAPEAVAHPRTRQVFARVAWLLGLELLLGLGAVGIAVGLARHGASVTLPVWTRTVVVLGITTTLFYFTWRASRGWYWAYQRLLLFTRVFPVVTLVLAAIPHLYPAWMITEQIVFSLILLGIGAYLGSAQLREVFPRPARAAAPPREPGHER</sequence>
<keyword evidence="1" id="KW-1133">Transmembrane helix</keyword>
<keyword evidence="1" id="KW-0472">Membrane</keyword>
<protein>
    <submittedName>
        <fullName evidence="2">Uncharacterized protein</fullName>
    </submittedName>
</protein>
<evidence type="ECO:0000313" key="3">
    <source>
        <dbReference type="Proteomes" id="UP001500213"/>
    </source>
</evidence>
<feature type="transmembrane region" description="Helical" evidence="1">
    <location>
        <begin position="77"/>
        <end position="96"/>
    </location>
</feature>
<keyword evidence="1" id="KW-0812">Transmembrane</keyword>
<dbReference type="RefSeq" id="WP_344778242.1">
    <property type="nucleotide sequence ID" value="NZ_BAABBX010000016.1"/>
</dbReference>
<feature type="transmembrane region" description="Helical" evidence="1">
    <location>
        <begin position="45"/>
        <end position="65"/>
    </location>
</feature>
<reference evidence="3" key="1">
    <citation type="journal article" date="2019" name="Int. J. Syst. Evol. Microbiol.">
        <title>The Global Catalogue of Microorganisms (GCM) 10K type strain sequencing project: providing services to taxonomists for standard genome sequencing and annotation.</title>
        <authorList>
            <consortium name="The Broad Institute Genomics Platform"/>
            <consortium name="The Broad Institute Genome Sequencing Center for Infectious Disease"/>
            <person name="Wu L."/>
            <person name="Ma J."/>
        </authorList>
    </citation>
    <scope>NUCLEOTIDE SEQUENCE [LARGE SCALE GENOMIC DNA]</scope>
    <source>
        <strain evidence="3">JCM 17593</strain>
    </source>
</reference>